<dbReference type="SUPFAM" id="SSF159234">
    <property type="entry name" value="FomD-like"/>
    <property type="match status" value="1"/>
</dbReference>
<dbReference type="InterPro" id="IPR035930">
    <property type="entry name" value="FomD-like_sf"/>
</dbReference>
<feature type="domain" description="DUF402" evidence="1">
    <location>
        <begin position="30"/>
        <end position="160"/>
    </location>
</feature>
<name>A0A9D2QCZ6_9CORY</name>
<dbReference type="InterPro" id="IPR007295">
    <property type="entry name" value="DUF402"/>
</dbReference>
<dbReference type="Proteomes" id="UP000823858">
    <property type="component" value="Unassembled WGS sequence"/>
</dbReference>
<protein>
    <submittedName>
        <fullName evidence="2">DUF402 domain-containing protein</fullName>
    </submittedName>
</protein>
<organism evidence="2 3">
    <name type="scientific">Candidatus Corynebacterium faecigallinarum</name>
    <dbReference type="NCBI Taxonomy" id="2838528"/>
    <lineage>
        <taxon>Bacteria</taxon>
        <taxon>Bacillati</taxon>
        <taxon>Actinomycetota</taxon>
        <taxon>Actinomycetes</taxon>
        <taxon>Mycobacteriales</taxon>
        <taxon>Corynebacteriaceae</taxon>
        <taxon>Corynebacterium</taxon>
    </lineage>
</organism>
<evidence type="ECO:0000259" key="1">
    <source>
        <dbReference type="Pfam" id="PF04167"/>
    </source>
</evidence>
<accession>A0A9D2QCZ6</accession>
<gene>
    <name evidence="2" type="ORF">H9751_06745</name>
</gene>
<reference evidence="2" key="2">
    <citation type="submission" date="2021-04" db="EMBL/GenBank/DDBJ databases">
        <authorList>
            <person name="Gilroy R."/>
        </authorList>
    </citation>
    <scope>NUCLEOTIDE SEQUENCE</scope>
    <source>
        <strain evidence="2">ChiHjej13B12-4958</strain>
    </source>
</reference>
<dbReference type="Gene3D" id="2.40.380.10">
    <property type="entry name" value="FomD-like"/>
    <property type="match status" value="1"/>
</dbReference>
<reference evidence="2" key="1">
    <citation type="journal article" date="2021" name="PeerJ">
        <title>Extensive microbial diversity within the chicken gut microbiome revealed by metagenomics and culture.</title>
        <authorList>
            <person name="Gilroy R."/>
            <person name="Ravi A."/>
            <person name="Getino M."/>
            <person name="Pursley I."/>
            <person name="Horton D.L."/>
            <person name="Alikhan N.F."/>
            <person name="Baker D."/>
            <person name="Gharbi K."/>
            <person name="Hall N."/>
            <person name="Watson M."/>
            <person name="Adriaenssens E.M."/>
            <person name="Foster-Nyarko E."/>
            <person name="Jarju S."/>
            <person name="Secka A."/>
            <person name="Antonio M."/>
            <person name="Oren A."/>
            <person name="Chaudhuri R.R."/>
            <person name="La Ragione R."/>
            <person name="Hildebrand F."/>
            <person name="Pallen M.J."/>
        </authorList>
    </citation>
    <scope>NUCLEOTIDE SEQUENCE</scope>
    <source>
        <strain evidence="2">ChiHjej13B12-4958</strain>
    </source>
</reference>
<evidence type="ECO:0000313" key="3">
    <source>
        <dbReference type="Proteomes" id="UP000823858"/>
    </source>
</evidence>
<evidence type="ECO:0000313" key="2">
    <source>
        <dbReference type="EMBL" id="HJC85224.1"/>
    </source>
</evidence>
<dbReference type="Pfam" id="PF04167">
    <property type="entry name" value="DUF402"/>
    <property type="match status" value="1"/>
</dbReference>
<sequence>MVDIHPPKQETFDVQARTNTDPKGFVRPVDEYRVVGDALYMARPADHPRFGYLESWLIPRLDVRVSIFHFRPGARGSLAGQQLYVDIAQISREHGTDGSVDDGATWHTTDLYIDVVTYRGNRWEVLDLDELGGALTRGYIDTPTADRALVSAQRLVTGMLDAGGVAPWLASEGVQLTWAGDVTLAPQG</sequence>
<dbReference type="EMBL" id="DWVP01000016">
    <property type="protein sequence ID" value="HJC85224.1"/>
    <property type="molecule type" value="Genomic_DNA"/>
</dbReference>
<comment type="caution">
    <text evidence="2">The sequence shown here is derived from an EMBL/GenBank/DDBJ whole genome shotgun (WGS) entry which is preliminary data.</text>
</comment>
<proteinExistence type="predicted"/>
<dbReference type="AlphaFoldDB" id="A0A9D2QCZ6"/>